<sequence length="183" mass="20482">MGAKTMKWHRKWTWFIGVAVLGLSLVLTGCSNSSTETGRAVVKSQAPKVSRVAASKQIRNNGGLWYFTRSLKDKSNSGLEVFTFDKKGKVTAYNVKKYYRSYQAAKKAKGLREFGQGTYQMKTNQQKQTTLTLKMKLSGIPATYQFKLMKAMATKHQNLIFNGFKASRTVDGDTVNGLFVQAK</sequence>
<comment type="caution">
    <text evidence="1">The sequence shown here is derived from an EMBL/GenBank/DDBJ whole genome shotgun (WGS) entry which is preliminary data.</text>
</comment>
<evidence type="ECO:0000313" key="1">
    <source>
        <dbReference type="EMBL" id="KRN66163.1"/>
    </source>
</evidence>
<accession>A0A0R2IM36</accession>
<proteinExistence type="predicted"/>
<dbReference type="AlphaFoldDB" id="A0A0R2IM36"/>
<dbReference type="EMBL" id="JQBR01000005">
    <property type="protein sequence ID" value="KRN66163.1"/>
    <property type="molecule type" value="Genomic_DNA"/>
</dbReference>
<reference evidence="1 2" key="1">
    <citation type="journal article" date="2015" name="Genome Announc.">
        <title>Expanding the biotechnology potential of lactobacilli through comparative genomics of 213 strains and associated genera.</title>
        <authorList>
            <person name="Sun Z."/>
            <person name="Harris H.M."/>
            <person name="McCann A."/>
            <person name="Guo C."/>
            <person name="Argimon S."/>
            <person name="Zhang W."/>
            <person name="Yang X."/>
            <person name="Jeffery I.B."/>
            <person name="Cooney J.C."/>
            <person name="Kagawa T.F."/>
            <person name="Liu W."/>
            <person name="Song Y."/>
            <person name="Salvetti E."/>
            <person name="Wrobel A."/>
            <person name="Rasinkangas P."/>
            <person name="Parkhill J."/>
            <person name="Rea M.C."/>
            <person name="O'Sullivan O."/>
            <person name="Ritari J."/>
            <person name="Douillard F.P."/>
            <person name="Paul Ross R."/>
            <person name="Yang R."/>
            <person name="Briner A.E."/>
            <person name="Felis G.E."/>
            <person name="de Vos W.M."/>
            <person name="Barrangou R."/>
            <person name="Klaenhammer T.R."/>
            <person name="Caufield P.W."/>
            <person name="Cui Y."/>
            <person name="Zhang H."/>
            <person name="O'Toole P.W."/>
        </authorList>
    </citation>
    <scope>NUCLEOTIDE SEQUENCE [LARGE SCALE GENOMIC DNA]</scope>
    <source>
        <strain evidence="1 2">DSM 17757</strain>
    </source>
</reference>
<dbReference type="PATRIC" id="fig|319652.3.peg.1424"/>
<gene>
    <name evidence="1" type="ORF">IV80_GL001407</name>
</gene>
<name>A0A0R2IM36_9LACO</name>
<evidence type="ECO:0008006" key="3">
    <source>
        <dbReference type="Google" id="ProtNLM"/>
    </source>
</evidence>
<evidence type="ECO:0000313" key="2">
    <source>
        <dbReference type="Proteomes" id="UP000051568"/>
    </source>
</evidence>
<dbReference type="STRING" id="319652.IV80_GL001407"/>
<dbReference type="PROSITE" id="PS51257">
    <property type="entry name" value="PROKAR_LIPOPROTEIN"/>
    <property type="match status" value="1"/>
</dbReference>
<dbReference type="Proteomes" id="UP000051568">
    <property type="component" value="Unassembled WGS sequence"/>
</dbReference>
<protein>
    <recommendedName>
        <fullName evidence="3">Lipoprotein</fullName>
    </recommendedName>
</protein>
<keyword evidence="2" id="KW-1185">Reference proteome</keyword>
<organism evidence="1 2">
    <name type="scientific">Pediococcus cellicola</name>
    <dbReference type="NCBI Taxonomy" id="319652"/>
    <lineage>
        <taxon>Bacteria</taxon>
        <taxon>Bacillati</taxon>
        <taxon>Bacillota</taxon>
        <taxon>Bacilli</taxon>
        <taxon>Lactobacillales</taxon>
        <taxon>Lactobacillaceae</taxon>
        <taxon>Pediococcus</taxon>
    </lineage>
</organism>